<accession>A0ACC3MQW9</accession>
<comment type="caution">
    <text evidence="1">The sequence shown here is derived from an EMBL/GenBank/DDBJ whole genome shotgun (WGS) entry which is preliminary data.</text>
</comment>
<sequence>MSGTPQADQMFTETMKKMKALAEATSQEFMQAKVSLAVDQAIIDMKKAKVKEMEKALAAAKTTKTTEQKKSDSTLKEKSNNPMKYATKPASKEGIKRKAANGGGENFEQAPWAPSKKRKVWDGIGVQVPMGKAKHRREKFHGRGKETTQASSAKPNGVEYSPSSKPKGTRYKPAMVADEEDDEEELPTVKSEHFVIIRGKKVFLV</sequence>
<dbReference type="Proteomes" id="UP001281147">
    <property type="component" value="Unassembled WGS sequence"/>
</dbReference>
<keyword evidence="2" id="KW-1185">Reference proteome</keyword>
<evidence type="ECO:0000313" key="2">
    <source>
        <dbReference type="Proteomes" id="UP001281147"/>
    </source>
</evidence>
<protein>
    <submittedName>
        <fullName evidence="1">Uncharacterized protein</fullName>
    </submittedName>
</protein>
<dbReference type="EMBL" id="JAUTXU010000178">
    <property type="protein sequence ID" value="KAK3700980.1"/>
    <property type="molecule type" value="Genomic_DNA"/>
</dbReference>
<proteinExistence type="predicted"/>
<evidence type="ECO:0000313" key="1">
    <source>
        <dbReference type="EMBL" id="KAK3700980.1"/>
    </source>
</evidence>
<organism evidence="1 2">
    <name type="scientific">Vermiconidia calcicola</name>
    <dbReference type="NCBI Taxonomy" id="1690605"/>
    <lineage>
        <taxon>Eukaryota</taxon>
        <taxon>Fungi</taxon>
        <taxon>Dikarya</taxon>
        <taxon>Ascomycota</taxon>
        <taxon>Pezizomycotina</taxon>
        <taxon>Dothideomycetes</taxon>
        <taxon>Dothideomycetidae</taxon>
        <taxon>Mycosphaerellales</taxon>
        <taxon>Extremaceae</taxon>
        <taxon>Vermiconidia</taxon>
    </lineage>
</organism>
<reference evidence="1" key="1">
    <citation type="submission" date="2023-07" db="EMBL/GenBank/DDBJ databases">
        <title>Black Yeasts Isolated from many extreme environments.</title>
        <authorList>
            <person name="Coleine C."/>
            <person name="Stajich J.E."/>
            <person name="Selbmann L."/>
        </authorList>
    </citation>
    <scope>NUCLEOTIDE SEQUENCE</scope>
    <source>
        <strain evidence="1">CCFEE 5714</strain>
    </source>
</reference>
<name>A0ACC3MQW9_9PEZI</name>
<gene>
    <name evidence="1" type="ORF">LTR37_015686</name>
</gene>